<proteinExistence type="predicted"/>
<dbReference type="Pfam" id="PF17919">
    <property type="entry name" value="RT_RNaseH_2"/>
    <property type="match status" value="1"/>
</dbReference>
<dbReference type="Proteomes" id="UP001374535">
    <property type="component" value="Chromosome 8"/>
</dbReference>
<dbReference type="SUPFAM" id="SSF56672">
    <property type="entry name" value="DNA/RNA polymerases"/>
    <property type="match status" value="1"/>
</dbReference>
<dbReference type="Gene3D" id="3.30.70.270">
    <property type="match status" value="2"/>
</dbReference>
<dbReference type="InterPro" id="IPR036397">
    <property type="entry name" value="RNaseH_sf"/>
</dbReference>
<sequence length="496" mass="56022">MPSWSAHLSHLDTVLHILQENILYAKLSKCSFGLSQVDYLGHTVSGNGVAMDANKVQAVLQWSCPQNPKQLRGFLGLTGYYRRFIKGYAVIAHPLTNLLKKDNFQWTSHATQAFEALKQAIITSPILALPDFSKTFVLETDASGLGIGAVLSQDKHLIAFFSKKLSSRMQNKSAYTREFYAITEAIAKFRHYLLGHKFIIRTDKKSLKSLMDQSLQTPNQQAWLPKFVGYDFTIEYKTGKDNQAADALSRSFFMAWSNRETNLMSKIKQATPLDPHLQAVIQAYAAGNPPNHNYAYTNGLLQWKHRVVIQINEEIIQLLLKEYHSSPIVGHAGINRTMARLSSQFYWPSMLKDSTHSVQECLIYQQSKSATTLPARLLQPLPIPNQIWEDIAMDFITGLPNSNGYTVIMVVIDRLSKYAHLAPLKADYNSKSVAELFINVVVKLHGFPRTIVSNRDKIFISHFWQHLFKLSGTTLNMSTAYHPQSDGQSEALNKCI</sequence>
<reference evidence="3 4" key="1">
    <citation type="journal article" date="2023" name="Life. Sci Alliance">
        <title>Evolutionary insights into 3D genome organization and epigenetic landscape of Vigna mungo.</title>
        <authorList>
            <person name="Junaid A."/>
            <person name="Singh B."/>
            <person name="Bhatia S."/>
        </authorList>
    </citation>
    <scope>NUCLEOTIDE SEQUENCE [LARGE SCALE GENOMIC DNA]</scope>
    <source>
        <strain evidence="3">Urdbean</strain>
    </source>
</reference>
<dbReference type="InterPro" id="IPR043502">
    <property type="entry name" value="DNA/RNA_pol_sf"/>
</dbReference>
<name>A0AAQ3MZP1_VIGMU</name>
<dbReference type="GO" id="GO:0003676">
    <property type="term" value="F:nucleic acid binding"/>
    <property type="evidence" value="ECO:0007669"/>
    <property type="project" value="InterPro"/>
</dbReference>
<gene>
    <name evidence="3" type="ORF">V8G54_026082</name>
</gene>
<dbReference type="InterPro" id="IPR043128">
    <property type="entry name" value="Rev_trsase/Diguanyl_cyclase"/>
</dbReference>
<dbReference type="PANTHER" id="PTHR37984:SF5">
    <property type="entry name" value="PROTEIN NYNRIN-LIKE"/>
    <property type="match status" value="1"/>
</dbReference>
<protein>
    <recommendedName>
        <fullName evidence="2">Integrase catalytic domain-containing protein</fullName>
    </recommendedName>
</protein>
<evidence type="ECO:0000259" key="2">
    <source>
        <dbReference type="PROSITE" id="PS50994"/>
    </source>
</evidence>
<dbReference type="InterPro" id="IPR012337">
    <property type="entry name" value="RNaseH-like_sf"/>
</dbReference>
<keyword evidence="4" id="KW-1185">Reference proteome</keyword>
<dbReference type="CDD" id="cd09274">
    <property type="entry name" value="RNase_HI_RT_Ty3"/>
    <property type="match status" value="1"/>
</dbReference>
<keyword evidence="1" id="KW-0511">Multifunctional enzyme</keyword>
<dbReference type="Gene3D" id="3.30.420.10">
    <property type="entry name" value="Ribonuclease H-like superfamily/Ribonuclease H"/>
    <property type="match status" value="1"/>
</dbReference>
<dbReference type="FunFam" id="3.10.20.370:FF:000001">
    <property type="entry name" value="Retrovirus-related Pol polyprotein from transposon 17.6-like protein"/>
    <property type="match status" value="1"/>
</dbReference>
<dbReference type="Gene3D" id="1.10.340.70">
    <property type="match status" value="1"/>
</dbReference>
<dbReference type="InterPro" id="IPR041588">
    <property type="entry name" value="Integrase_H2C2"/>
</dbReference>
<dbReference type="GO" id="GO:0015074">
    <property type="term" value="P:DNA integration"/>
    <property type="evidence" value="ECO:0007669"/>
    <property type="project" value="InterPro"/>
</dbReference>
<organism evidence="3 4">
    <name type="scientific">Vigna mungo</name>
    <name type="common">Black gram</name>
    <name type="synonym">Phaseolus mungo</name>
    <dbReference type="NCBI Taxonomy" id="3915"/>
    <lineage>
        <taxon>Eukaryota</taxon>
        <taxon>Viridiplantae</taxon>
        <taxon>Streptophyta</taxon>
        <taxon>Embryophyta</taxon>
        <taxon>Tracheophyta</taxon>
        <taxon>Spermatophyta</taxon>
        <taxon>Magnoliopsida</taxon>
        <taxon>eudicotyledons</taxon>
        <taxon>Gunneridae</taxon>
        <taxon>Pentapetalae</taxon>
        <taxon>rosids</taxon>
        <taxon>fabids</taxon>
        <taxon>Fabales</taxon>
        <taxon>Fabaceae</taxon>
        <taxon>Papilionoideae</taxon>
        <taxon>50 kb inversion clade</taxon>
        <taxon>NPAAA clade</taxon>
        <taxon>indigoferoid/millettioid clade</taxon>
        <taxon>Phaseoleae</taxon>
        <taxon>Vigna</taxon>
    </lineage>
</organism>
<dbReference type="InterPro" id="IPR001584">
    <property type="entry name" value="Integrase_cat-core"/>
</dbReference>
<evidence type="ECO:0000256" key="1">
    <source>
        <dbReference type="ARBA" id="ARBA00023268"/>
    </source>
</evidence>
<dbReference type="AlphaFoldDB" id="A0AAQ3MZP1"/>
<dbReference type="PANTHER" id="PTHR37984">
    <property type="entry name" value="PROTEIN CBG26694"/>
    <property type="match status" value="1"/>
</dbReference>
<dbReference type="InterPro" id="IPR041577">
    <property type="entry name" value="RT_RNaseH_2"/>
</dbReference>
<dbReference type="EMBL" id="CP144693">
    <property type="protein sequence ID" value="WVZ00013.1"/>
    <property type="molecule type" value="Genomic_DNA"/>
</dbReference>
<dbReference type="SUPFAM" id="SSF53098">
    <property type="entry name" value="Ribonuclease H-like"/>
    <property type="match status" value="1"/>
</dbReference>
<feature type="domain" description="Integrase catalytic" evidence="2">
    <location>
        <begin position="376"/>
        <end position="496"/>
    </location>
</feature>
<dbReference type="PROSITE" id="PS50994">
    <property type="entry name" value="INTEGRASE"/>
    <property type="match status" value="1"/>
</dbReference>
<evidence type="ECO:0000313" key="4">
    <source>
        <dbReference type="Proteomes" id="UP001374535"/>
    </source>
</evidence>
<dbReference type="Gene3D" id="3.10.20.370">
    <property type="match status" value="1"/>
</dbReference>
<accession>A0AAQ3MZP1</accession>
<dbReference type="InterPro" id="IPR050951">
    <property type="entry name" value="Retrovirus_Pol_polyprotein"/>
</dbReference>
<dbReference type="GO" id="GO:0003824">
    <property type="term" value="F:catalytic activity"/>
    <property type="evidence" value="ECO:0007669"/>
    <property type="project" value="UniProtKB-KW"/>
</dbReference>
<dbReference type="FunFam" id="3.30.70.270:FF:000020">
    <property type="entry name" value="Transposon Tf2-6 polyprotein-like Protein"/>
    <property type="match status" value="1"/>
</dbReference>
<evidence type="ECO:0000313" key="3">
    <source>
        <dbReference type="EMBL" id="WVZ00013.1"/>
    </source>
</evidence>
<dbReference type="Pfam" id="PF17921">
    <property type="entry name" value="Integrase_H2C2"/>
    <property type="match status" value="1"/>
</dbReference>